<reference evidence="2 3" key="1">
    <citation type="submission" date="2018-04" db="EMBL/GenBank/DDBJ databases">
        <authorList>
            <person name="Zhang X."/>
            <person name="Yuan J."/>
            <person name="Li F."/>
            <person name="Xiang J."/>
        </authorList>
    </citation>
    <scope>NUCLEOTIDE SEQUENCE [LARGE SCALE GENOMIC DNA]</scope>
    <source>
        <tissue evidence="2">Muscle</tissue>
    </source>
</reference>
<evidence type="ECO:0000313" key="2">
    <source>
        <dbReference type="EMBL" id="ROT82600.1"/>
    </source>
</evidence>
<protein>
    <submittedName>
        <fullName evidence="2">Uncharacterized protein</fullName>
    </submittedName>
</protein>
<feature type="region of interest" description="Disordered" evidence="1">
    <location>
        <begin position="77"/>
        <end position="98"/>
    </location>
</feature>
<proteinExistence type="predicted"/>
<gene>
    <name evidence="2" type="ORF">C7M84_024239</name>
</gene>
<reference evidence="2 3" key="2">
    <citation type="submission" date="2019-01" db="EMBL/GenBank/DDBJ databases">
        <title>The decoding of complex shrimp genome reveals the adaptation for benthos swimmer, frequently molting mechanism and breeding impact on genome.</title>
        <authorList>
            <person name="Sun Y."/>
            <person name="Gao Y."/>
            <person name="Yu Y."/>
        </authorList>
    </citation>
    <scope>NUCLEOTIDE SEQUENCE [LARGE SCALE GENOMIC DNA]</scope>
    <source>
        <tissue evidence="2">Muscle</tissue>
    </source>
</reference>
<dbReference type="AlphaFoldDB" id="A0A423U1P8"/>
<dbReference type="EMBL" id="QCYY01000799">
    <property type="protein sequence ID" value="ROT82600.1"/>
    <property type="molecule type" value="Genomic_DNA"/>
</dbReference>
<organism evidence="2 3">
    <name type="scientific">Penaeus vannamei</name>
    <name type="common">Whiteleg shrimp</name>
    <name type="synonym">Litopenaeus vannamei</name>
    <dbReference type="NCBI Taxonomy" id="6689"/>
    <lineage>
        <taxon>Eukaryota</taxon>
        <taxon>Metazoa</taxon>
        <taxon>Ecdysozoa</taxon>
        <taxon>Arthropoda</taxon>
        <taxon>Crustacea</taxon>
        <taxon>Multicrustacea</taxon>
        <taxon>Malacostraca</taxon>
        <taxon>Eumalacostraca</taxon>
        <taxon>Eucarida</taxon>
        <taxon>Decapoda</taxon>
        <taxon>Dendrobranchiata</taxon>
        <taxon>Penaeoidea</taxon>
        <taxon>Penaeidae</taxon>
        <taxon>Penaeus</taxon>
    </lineage>
</organism>
<keyword evidence="3" id="KW-1185">Reference proteome</keyword>
<name>A0A423U1P8_PENVA</name>
<evidence type="ECO:0000256" key="1">
    <source>
        <dbReference type="SAM" id="MobiDB-lite"/>
    </source>
</evidence>
<comment type="caution">
    <text evidence="2">The sequence shown here is derived from an EMBL/GenBank/DDBJ whole genome shotgun (WGS) entry which is preliminary data.</text>
</comment>
<sequence length="313" mass="34637">MSSPITFIYRFGIGDYFHFAAKGCSSYSSVCASVDSLRHDDSIYISPVLAFLPLLIWSLSSPSTTCRSPRSLPVSLLSPSHETPLSEAEQQPSSPAAHYQHYRSRPRDLFHHTITFQPHYLSTPRQGRVQSSLIAVICRRTINFPCRSGRPAPGGRGQRYVSFSSTFFVAFFTLSEPKPVASTSHSGRLLPRSLVLILMLLLQSRQHDYRSSGAFGRQRQVGGHSKLLNGCLSSVSQRTPPPHPNRVPGAQCAVTTPPCALRKASSATRVSGRPPIDQAQLERELELDLENVRIEDNIDPNDVNLDEEELLAD</sequence>
<dbReference type="Proteomes" id="UP000283509">
    <property type="component" value="Unassembled WGS sequence"/>
</dbReference>
<accession>A0A423U1P8</accession>
<evidence type="ECO:0000313" key="3">
    <source>
        <dbReference type="Proteomes" id="UP000283509"/>
    </source>
</evidence>